<evidence type="ECO:0000256" key="6">
    <source>
        <dbReference type="RuleBase" id="RU000320"/>
    </source>
</evidence>
<keyword evidence="5" id="KW-1278">Translocase</keyword>
<evidence type="ECO:0000259" key="7">
    <source>
        <dbReference type="Pfam" id="PF00361"/>
    </source>
</evidence>
<keyword evidence="3 5" id="KW-1133">Transmembrane helix</keyword>
<name>A0A0S3QRR5_THET7</name>
<accession>A0A0S3QRR5</accession>
<evidence type="ECO:0000256" key="3">
    <source>
        <dbReference type="ARBA" id="ARBA00022989"/>
    </source>
</evidence>
<evidence type="ECO:0000256" key="1">
    <source>
        <dbReference type="ARBA" id="ARBA00004127"/>
    </source>
</evidence>
<dbReference type="Proteomes" id="UP000063234">
    <property type="component" value="Chromosome"/>
</dbReference>
<keyword evidence="2 5" id="KW-0812">Transmembrane</keyword>
<comment type="similarity">
    <text evidence="5">Belongs to the complex I subunit 2 family.</text>
</comment>
<dbReference type="GO" id="GO:0048038">
    <property type="term" value="F:quinone binding"/>
    <property type="evidence" value="ECO:0007669"/>
    <property type="project" value="UniProtKB-KW"/>
</dbReference>
<evidence type="ECO:0000313" key="8">
    <source>
        <dbReference type="EMBL" id="BAT71020.1"/>
    </source>
</evidence>
<dbReference type="PATRIC" id="fig|1298851.3.peg.216"/>
<keyword evidence="5" id="KW-1003">Cell membrane</keyword>
<keyword evidence="5" id="KW-0520">NAD</keyword>
<dbReference type="PANTHER" id="PTHR22773">
    <property type="entry name" value="NADH DEHYDROGENASE"/>
    <property type="match status" value="1"/>
</dbReference>
<dbReference type="HAMAP" id="MF_00445">
    <property type="entry name" value="NDH1_NuoN_1"/>
    <property type="match status" value="1"/>
</dbReference>
<evidence type="ECO:0000256" key="4">
    <source>
        <dbReference type="ARBA" id="ARBA00023136"/>
    </source>
</evidence>
<feature type="transmembrane region" description="Helical" evidence="5">
    <location>
        <begin position="295"/>
        <end position="315"/>
    </location>
</feature>
<feature type="domain" description="NADH:quinone oxidoreductase/Mrp antiporter transmembrane" evidence="7">
    <location>
        <begin position="125"/>
        <end position="414"/>
    </location>
</feature>
<sequence length="473" mass="51494">MGALVSTKDIMLILPELAVLVTAFLVLVVDAWGRNRESYLNILCAFGLAVAAYFNYQLFGDHGRAFAYMVLRDKLAFFANYLFIFCAFVTCFYARDYLVRENRNYGEFYGLVLFATVSMMFIASASHLVLFFLCLEIMSVCLYALAGFVRDRDLCVEAALKYFLMGAFSAGFSVVGMALIYASVGSLDIVKLVTAKPDLLFMIGLALFAVSFFFKLSAAPFHVWAPDVYQGSPAPVTGFMMTAAKAAIFVFVVRFFIDALGVNKALWINLVMFVSVVSMVIGNFAAIRQMDVKRLLAYSSIAHAGYAFVAVAAGTKLGATAVVYYAVAYCLMNLGAFAVISVLAGEGEKASDLESLQGVAVEHPVLAAAFSVFLFSLAGMPGTIGFMGKFYVFAAGLKSGLYWLVLFALINSAIAAYYYLKVVYYMFMRDPVSLPKVKVGVATGIVMLLLVVLVIRNGLAPNCLYSFIAASLP</sequence>
<dbReference type="OrthoDB" id="9807568at2"/>
<evidence type="ECO:0000313" key="9">
    <source>
        <dbReference type="Proteomes" id="UP000063234"/>
    </source>
</evidence>
<dbReference type="GO" id="GO:0012505">
    <property type="term" value="C:endomembrane system"/>
    <property type="evidence" value="ECO:0007669"/>
    <property type="project" value="UniProtKB-SubCell"/>
</dbReference>
<dbReference type="GO" id="GO:0050136">
    <property type="term" value="F:NADH dehydrogenase (quinone) (non-electrogenic) activity"/>
    <property type="evidence" value="ECO:0007669"/>
    <property type="project" value="UniProtKB-UniRule"/>
</dbReference>
<dbReference type="KEGG" id="ttk:TST_0211"/>
<dbReference type="AlphaFoldDB" id="A0A0S3QRR5"/>
<keyword evidence="4 5" id="KW-0472">Membrane</keyword>
<dbReference type="GO" id="GO:0042773">
    <property type="term" value="P:ATP synthesis coupled electron transport"/>
    <property type="evidence" value="ECO:0007669"/>
    <property type="project" value="InterPro"/>
</dbReference>
<dbReference type="RefSeq" id="WP_068548844.1">
    <property type="nucleotide sequence ID" value="NZ_AP013035.1"/>
</dbReference>
<evidence type="ECO:0000256" key="5">
    <source>
        <dbReference type="HAMAP-Rule" id="MF_00445"/>
    </source>
</evidence>
<comment type="function">
    <text evidence="5">NDH-1 shuttles electrons from NADH, via FMN and iron-sulfur (Fe-S) centers, to quinones in the respiratory chain. The immediate electron acceptor for the enzyme in this species is believed to be ubiquinone. Couples the redox reaction to proton translocation (for every two electrons transferred, four hydrogen ions are translocated across the cytoplasmic membrane), and thus conserves the redox energy in a proton gradient.</text>
</comment>
<organism evidence="8 9">
    <name type="scientific">Thermosulfidibacter takaii (strain DSM 17441 / JCM 13301 / NBRC 103674 / ABI70S6)</name>
    <dbReference type="NCBI Taxonomy" id="1298851"/>
    <lineage>
        <taxon>Bacteria</taxon>
        <taxon>Pseudomonadati</taxon>
        <taxon>Thermosulfidibacterota</taxon>
        <taxon>Thermosulfidibacteria</taxon>
        <taxon>Thermosulfidibacterales</taxon>
        <taxon>Thermosulfidibacteraceae</taxon>
    </lineage>
</organism>
<feature type="transmembrane region" description="Helical" evidence="5">
    <location>
        <begin position="266"/>
        <end position="286"/>
    </location>
</feature>
<dbReference type="EC" id="7.1.1.-" evidence="5"/>
<keyword evidence="5" id="KW-0813">Transport</keyword>
<dbReference type="STRING" id="1298851.TST_0211"/>
<dbReference type="GO" id="GO:0005886">
    <property type="term" value="C:plasma membrane"/>
    <property type="evidence" value="ECO:0007669"/>
    <property type="project" value="UniProtKB-SubCell"/>
</dbReference>
<dbReference type="Pfam" id="PF00361">
    <property type="entry name" value="Proton_antipo_M"/>
    <property type="match status" value="1"/>
</dbReference>
<dbReference type="GO" id="GO:0008137">
    <property type="term" value="F:NADH dehydrogenase (ubiquinone) activity"/>
    <property type="evidence" value="ECO:0007669"/>
    <property type="project" value="InterPro"/>
</dbReference>
<dbReference type="NCBIfam" id="TIGR01770">
    <property type="entry name" value="NDH_I_N"/>
    <property type="match status" value="1"/>
</dbReference>
<feature type="transmembrane region" description="Helical" evidence="5">
    <location>
        <begin position="441"/>
        <end position="459"/>
    </location>
</feature>
<feature type="transmembrane region" description="Helical" evidence="5">
    <location>
        <begin position="106"/>
        <end position="123"/>
    </location>
</feature>
<gene>
    <name evidence="5" type="primary">nuoN</name>
    <name evidence="8" type="ORF">TST_0211</name>
</gene>
<dbReference type="EMBL" id="AP013035">
    <property type="protein sequence ID" value="BAT71020.1"/>
    <property type="molecule type" value="Genomic_DNA"/>
</dbReference>
<protein>
    <recommendedName>
        <fullName evidence="5">NADH-quinone oxidoreductase subunit N</fullName>
        <ecNumber evidence="5">7.1.1.-</ecNumber>
    </recommendedName>
    <alternativeName>
        <fullName evidence="5">NADH dehydrogenase I subunit N</fullName>
    </alternativeName>
    <alternativeName>
        <fullName evidence="5">NDH-1 subunit N</fullName>
    </alternativeName>
</protein>
<feature type="transmembrane region" description="Helical" evidence="5">
    <location>
        <begin position="199"/>
        <end position="224"/>
    </location>
</feature>
<feature type="transmembrane region" description="Helical" evidence="5">
    <location>
        <begin position="76"/>
        <end position="94"/>
    </location>
</feature>
<comment type="subcellular location">
    <subcellularLocation>
        <location evidence="5">Cell membrane</location>
        <topology evidence="5">Multi-pass membrane protein</topology>
    </subcellularLocation>
    <subcellularLocation>
        <location evidence="1">Endomembrane system</location>
        <topology evidence="1">Multi-pass membrane protein</topology>
    </subcellularLocation>
    <subcellularLocation>
        <location evidence="6">Membrane</location>
        <topology evidence="6">Multi-pass membrane protein</topology>
    </subcellularLocation>
</comment>
<feature type="transmembrane region" description="Helical" evidence="5">
    <location>
        <begin position="162"/>
        <end position="184"/>
    </location>
</feature>
<feature type="transmembrane region" description="Helical" evidence="5">
    <location>
        <begin position="12"/>
        <end position="32"/>
    </location>
</feature>
<feature type="transmembrane region" description="Helical" evidence="5">
    <location>
        <begin position="400"/>
        <end position="420"/>
    </location>
</feature>
<keyword evidence="5" id="KW-0874">Quinone</keyword>
<evidence type="ECO:0000256" key="2">
    <source>
        <dbReference type="ARBA" id="ARBA00022692"/>
    </source>
</evidence>
<proteinExistence type="inferred from homology"/>
<reference evidence="9" key="1">
    <citation type="journal article" date="2018" name="Science">
        <title>A primordial and reversible TCA cycle in a facultatively chemolithoautotrophic thermophile.</title>
        <authorList>
            <person name="Nunoura T."/>
            <person name="Chikaraishi Y."/>
            <person name="Izaki R."/>
            <person name="Suwa T."/>
            <person name="Sato T."/>
            <person name="Harada T."/>
            <person name="Mori K."/>
            <person name="Kato Y."/>
            <person name="Miyazaki M."/>
            <person name="Shimamura S."/>
            <person name="Yanagawa K."/>
            <person name="Shuto A."/>
            <person name="Ohkouchi N."/>
            <person name="Fujita N."/>
            <person name="Takaki Y."/>
            <person name="Atomi H."/>
            <person name="Takai K."/>
        </authorList>
    </citation>
    <scope>NUCLEOTIDE SEQUENCE [LARGE SCALE GENOMIC DNA]</scope>
    <source>
        <strain evidence="9">DSM 17441 / JCM 13301 / NBRC 103674 / ABI70S6</strain>
    </source>
</reference>
<feature type="transmembrane region" description="Helical" evidence="5">
    <location>
        <begin position="236"/>
        <end position="260"/>
    </location>
</feature>
<feature type="transmembrane region" description="Helical" evidence="5">
    <location>
        <begin position="321"/>
        <end position="344"/>
    </location>
</feature>
<comment type="catalytic activity">
    <reaction evidence="5">
        <text>a quinone + NADH + 5 H(+)(in) = a quinol + NAD(+) + 4 H(+)(out)</text>
        <dbReference type="Rhea" id="RHEA:57888"/>
        <dbReference type="ChEBI" id="CHEBI:15378"/>
        <dbReference type="ChEBI" id="CHEBI:24646"/>
        <dbReference type="ChEBI" id="CHEBI:57540"/>
        <dbReference type="ChEBI" id="CHEBI:57945"/>
        <dbReference type="ChEBI" id="CHEBI:132124"/>
    </reaction>
</comment>
<dbReference type="PRINTS" id="PR01434">
    <property type="entry name" value="NADHDHGNASE5"/>
</dbReference>
<dbReference type="InterPro" id="IPR010096">
    <property type="entry name" value="NADH-Q_OxRdtase_suN/2"/>
</dbReference>
<dbReference type="InterPro" id="IPR001750">
    <property type="entry name" value="ND/Mrp_TM"/>
</dbReference>
<feature type="transmembrane region" description="Helical" evidence="5">
    <location>
        <begin position="39"/>
        <end position="56"/>
    </location>
</feature>
<comment type="subunit">
    <text evidence="5">NDH-1 is composed of 14 different subunits. Subunits NuoA, H, J, K, L, M, N constitute the membrane sector of the complex.</text>
</comment>
<feature type="transmembrane region" description="Helical" evidence="5">
    <location>
        <begin position="129"/>
        <end position="150"/>
    </location>
</feature>
<keyword evidence="5" id="KW-0830">Ubiquinone</keyword>
<keyword evidence="9" id="KW-1185">Reference proteome</keyword>
<keyword evidence="8" id="KW-0560">Oxidoreductase</keyword>
<feature type="transmembrane region" description="Helical" evidence="5">
    <location>
        <begin position="365"/>
        <end position="388"/>
    </location>
</feature>